<reference evidence="1 2" key="1">
    <citation type="journal article" date="2022" name="Plant J.">
        <title>Chromosome-level genome of Camellia lanceoleosa provides a valuable resource for understanding genome evolution and self-incompatibility.</title>
        <authorList>
            <person name="Gong W."/>
            <person name="Xiao S."/>
            <person name="Wang L."/>
            <person name="Liao Z."/>
            <person name="Chang Y."/>
            <person name="Mo W."/>
            <person name="Hu G."/>
            <person name="Li W."/>
            <person name="Zhao G."/>
            <person name="Zhu H."/>
            <person name="Hu X."/>
            <person name="Ji K."/>
            <person name="Xiang X."/>
            <person name="Song Q."/>
            <person name="Yuan D."/>
            <person name="Jin S."/>
            <person name="Zhang L."/>
        </authorList>
    </citation>
    <scope>NUCLEOTIDE SEQUENCE [LARGE SCALE GENOMIC DNA]</scope>
    <source>
        <strain evidence="1">SQ_2022a</strain>
    </source>
</reference>
<evidence type="ECO:0000313" key="2">
    <source>
        <dbReference type="Proteomes" id="UP001060215"/>
    </source>
</evidence>
<dbReference type="Proteomes" id="UP001060215">
    <property type="component" value="Chromosome 4"/>
</dbReference>
<name>A0ACC0HJ51_9ERIC</name>
<accession>A0ACC0HJ51</accession>
<organism evidence="1 2">
    <name type="scientific">Camellia lanceoleosa</name>
    <dbReference type="NCBI Taxonomy" id="1840588"/>
    <lineage>
        <taxon>Eukaryota</taxon>
        <taxon>Viridiplantae</taxon>
        <taxon>Streptophyta</taxon>
        <taxon>Embryophyta</taxon>
        <taxon>Tracheophyta</taxon>
        <taxon>Spermatophyta</taxon>
        <taxon>Magnoliopsida</taxon>
        <taxon>eudicotyledons</taxon>
        <taxon>Gunneridae</taxon>
        <taxon>Pentapetalae</taxon>
        <taxon>asterids</taxon>
        <taxon>Ericales</taxon>
        <taxon>Theaceae</taxon>
        <taxon>Camellia</taxon>
    </lineage>
</organism>
<comment type="caution">
    <text evidence="1">The sequence shown here is derived from an EMBL/GenBank/DDBJ whole genome shotgun (WGS) entry which is preliminary data.</text>
</comment>
<protein>
    <submittedName>
        <fullName evidence="1">Uncharacterized protein</fullName>
    </submittedName>
</protein>
<dbReference type="EMBL" id="CM045761">
    <property type="protein sequence ID" value="KAI8013592.1"/>
    <property type="molecule type" value="Genomic_DNA"/>
</dbReference>
<keyword evidence="2" id="KW-1185">Reference proteome</keyword>
<proteinExistence type="predicted"/>
<gene>
    <name evidence="1" type="ORF">LOK49_LG05G03039</name>
</gene>
<evidence type="ECO:0000313" key="1">
    <source>
        <dbReference type="EMBL" id="KAI8013592.1"/>
    </source>
</evidence>
<sequence>MNPHRKTPSLHIYKTTSFTFQPSPQKMENRRPRRSTKPGIGCKKHPKHQQSPGVCSVCLREKLSQLSTTSRINTTTKDSSCSSLSSLSSLSSHYSSSESSPVHDQFSLGSEAKGLRNVLRKSRSMAVVNRTRDGEGRDHGKKKDGFWSKFLRPRRKKIDGGLMHSRTMRERVITTTSTRVH</sequence>